<dbReference type="PANTHER" id="PTHR11851">
    <property type="entry name" value="METALLOPROTEASE"/>
    <property type="match status" value="1"/>
</dbReference>
<dbReference type="SUPFAM" id="SSF63411">
    <property type="entry name" value="LuxS/MPP-like metallohydrolase"/>
    <property type="match status" value="2"/>
</dbReference>
<dbReference type="InterPro" id="IPR050361">
    <property type="entry name" value="MPP/UQCRC_Complex"/>
</dbReference>
<feature type="domain" description="Peptidase M16 C-terminal" evidence="4">
    <location>
        <begin position="169"/>
        <end position="342"/>
    </location>
</feature>
<sequence length="423" mass="47250">MVISPHLHKTKKGLQIVLAPDNSTEAVALLIVTRAGSRFESDDLAGMSHFLEHMYFTGTTRRPSSNAIAKEIDALGAEFNAHPSEETVSYHIKSASEHLEKTIDIFSDMLVNSRFDLKDIKKEKKVVVEEVKLHQDMPTSEVFDLFSEALFAGTPLGKRVGGTIKTVGNFNREKLLENKKLLYSSNRTYICVSGNFGKLSPGEVVKMVESKFDFSTSDFKDQQKLKLSAKKFHHQTKDTNQTNFVIGNFGPSYSAKDRLATRLLTIILGGAMSSRLFQEIREKRGLAYDIRTSGQFFSDIGAIYTSGGVANNKVGETLLEVINQYQKIKKDLSREEVEAAKSFMIGQTKIAFEDSLNLAEFYLNNLIFTGNIKTKEEVFAEVESITFDQVLSAAKKYLDENNLTLALVGPEAAEKQVKRIIKT</sequence>
<comment type="caution">
    <text evidence="5">The sequence shown here is derived from an EMBL/GenBank/DDBJ whole genome shotgun (WGS) entry which is preliminary data.</text>
</comment>
<dbReference type="InterPro" id="IPR001431">
    <property type="entry name" value="Pept_M16_Zn_BS"/>
</dbReference>
<dbReference type="EMBL" id="VMGN01000045">
    <property type="protein sequence ID" value="TSC93447.1"/>
    <property type="molecule type" value="Genomic_DNA"/>
</dbReference>
<feature type="domain" description="Peptidase M16 N-terminal" evidence="3">
    <location>
        <begin position="17"/>
        <end position="162"/>
    </location>
</feature>
<evidence type="ECO:0000256" key="1">
    <source>
        <dbReference type="ARBA" id="ARBA00007261"/>
    </source>
</evidence>
<evidence type="ECO:0000313" key="6">
    <source>
        <dbReference type="Proteomes" id="UP000316495"/>
    </source>
</evidence>
<dbReference type="GO" id="GO:0006508">
    <property type="term" value="P:proteolysis"/>
    <property type="evidence" value="ECO:0007669"/>
    <property type="project" value="InterPro"/>
</dbReference>
<evidence type="ECO:0000256" key="2">
    <source>
        <dbReference type="RuleBase" id="RU004447"/>
    </source>
</evidence>
<dbReference type="Pfam" id="PF05193">
    <property type="entry name" value="Peptidase_M16_C"/>
    <property type="match status" value="1"/>
</dbReference>
<dbReference type="Gene3D" id="3.30.830.10">
    <property type="entry name" value="Metalloenzyme, LuxS/M16 peptidase-like"/>
    <property type="match status" value="2"/>
</dbReference>
<protein>
    <submittedName>
        <fullName evidence="5">Peptidase M16 domain-containing protein</fullName>
    </submittedName>
</protein>
<dbReference type="InterPro" id="IPR007863">
    <property type="entry name" value="Peptidase_M16_C"/>
</dbReference>
<dbReference type="PANTHER" id="PTHR11851:SF49">
    <property type="entry name" value="MITOCHONDRIAL-PROCESSING PEPTIDASE SUBUNIT ALPHA"/>
    <property type="match status" value="1"/>
</dbReference>
<dbReference type="InterPro" id="IPR011249">
    <property type="entry name" value="Metalloenz_LuxS/M16"/>
</dbReference>
<dbReference type="PROSITE" id="PS00143">
    <property type="entry name" value="INSULINASE"/>
    <property type="match status" value="1"/>
</dbReference>
<proteinExistence type="inferred from homology"/>
<dbReference type="Proteomes" id="UP000316495">
    <property type="component" value="Unassembled WGS sequence"/>
</dbReference>
<dbReference type="Pfam" id="PF00675">
    <property type="entry name" value="Peptidase_M16"/>
    <property type="match status" value="1"/>
</dbReference>
<evidence type="ECO:0000259" key="4">
    <source>
        <dbReference type="Pfam" id="PF05193"/>
    </source>
</evidence>
<name>A0A554LKS8_9BACT</name>
<evidence type="ECO:0000259" key="3">
    <source>
        <dbReference type="Pfam" id="PF00675"/>
    </source>
</evidence>
<gene>
    <name evidence="5" type="ORF">Athens101428_684</name>
</gene>
<accession>A0A554LKS8</accession>
<comment type="similarity">
    <text evidence="1 2">Belongs to the peptidase M16 family.</text>
</comment>
<reference evidence="5 6" key="1">
    <citation type="submission" date="2017-07" db="EMBL/GenBank/DDBJ databases">
        <title>Mechanisms for carbon and nitrogen cycling indicate functional differentiation within the Candidate Phyla Radiation.</title>
        <authorList>
            <person name="Danczak R.E."/>
            <person name="Johnston M.D."/>
            <person name="Kenah C."/>
            <person name="Slattery M."/>
            <person name="Wrighton K.C."/>
            <person name="Wilkins M.J."/>
        </authorList>
    </citation>
    <scope>NUCLEOTIDE SEQUENCE [LARGE SCALE GENOMIC DNA]</scope>
    <source>
        <strain evidence="5">Athens1014_28</strain>
    </source>
</reference>
<dbReference type="GO" id="GO:0046872">
    <property type="term" value="F:metal ion binding"/>
    <property type="evidence" value="ECO:0007669"/>
    <property type="project" value="InterPro"/>
</dbReference>
<dbReference type="InterPro" id="IPR011765">
    <property type="entry name" value="Pept_M16_N"/>
</dbReference>
<organism evidence="5 6">
    <name type="scientific">Candidatus Berkelbacteria bacterium Athens1014_28</name>
    <dbReference type="NCBI Taxonomy" id="2017145"/>
    <lineage>
        <taxon>Bacteria</taxon>
        <taxon>Candidatus Berkelbacteria</taxon>
    </lineage>
</organism>
<dbReference type="AlphaFoldDB" id="A0A554LKS8"/>
<dbReference type="GO" id="GO:0004222">
    <property type="term" value="F:metalloendopeptidase activity"/>
    <property type="evidence" value="ECO:0007669"/>
    <property type="project" value="InterPro"/>
</dbReference>
<evidence type="ECO:0000313" key="5">
    <source>
        <dbReference type="EMBL" id="TSC93447.1"/>
    </source>
</evidence>